<dbReference type="Proteomes" id="UP000092154">
    <property type="component" value="Unassembled WGS sequence"/>
</dbReference>
<dbReference type="AlphaFoldDB" id="A0A1B7NH86"/>
<keyword evidence="3" id="KW-1185">Reference proteome</keyword>
<evidence type="ECO:0000313" key="2">
    <source>
        <dbReference type="EMBL" id="OAX44266.1"/>
    </source>
</evidence>
<feature type="compositionally biased region" description="Low complexity" evidence="1">
    <location>
        <begin position="11"/>
        <end position="21"/>
    </location>
</feature>
<reference evidence="2 3" key="1">
    <citation type="submission" date="2016-06" db="EMBL/GenBank/DDBJ databases">
        <title>Comparative genomics of the ectomycorrhizal sister species Rhizopogon vinicolor and Rhizopogon vesiculosus (Basidiomycota: Boletales) reveals a divergence of the mating type B locus.</title>
        <authorList>
            <consortium name="DOE Joint Genome Institute"/>
            <person name="Mujic A.B."/>
            <person name="Kuo A."/>
            <person name="Tritt A."/>
            <person name="Lipzen A."/>
            <person name="Chen C."/>
            <person name="Johnson J."/>
            <person name="Sharma A."/>
            <person name="Barry K."/>
            <person name="Grigoriev I.V."/>
            <person name="Spatafora J.W."/>
        </authorList>
    </citation>
    <scope>NUCLEOTIDE SEQUENCE [LARGE SCALE GENOMIC DNA]</scope>
    <source>
        <strain evidence="2 3">AM-OR11-026</strain>
    </source>
</reference>
<accession>A0A1B7NH86</accession>
<protein>
    <submittedName>
        <fullName evidence="2">Uncharacterized protein</fullName>
    </submittedName>
</protein>
<gene>
    <name evidence="2" type="ORF">K503DRAFT_778697</name>
</gene>
<dbReference type="EMBL" id="KV448127">
    <property type="protein sequence ID" value="OAX44266.1"/>
    <property type="molecule type" value="Genomic_DNA"/>
</dbReference>
<feature type="compositionally biased region" description="Basic and acidic residues" evidence="1">
    <location>
        <begin position="276"/>
        <end position="290"/>
    </location>
</feature>
<name>A0A1B7NH86_9AGAM</name>
<dbReference type="InParanoid" id="A0A1B7NH86"/>
<organism evidence="2 3">
    <name type="scientific">Rhizopogon vinicolor AM-OR11-026</name>
    <dbReference type="NCBI Taxonomy" id="1314800"/>
    <lineage>
        <taxon>Eukaryota</taxon>
        <taxon>Fungi</taxon>
        <taxon>Dikarya</taxon>
        <taxon>Basidiomycota</taxon>
        <taxon>Agaricomycotina</taxon>
        <taxon>Agaricomycetes</taxon>
        <taxon>Agaricomycetidae</taxon>
        <taxon>Boletales</taxon>
        <taxon>Suillineae</taxon>
        <taxon>Rhizopogonaceae</taxon>
        <taxon>Rhizopogon</taxon>
    </lineage>
</organism>
<feature type="region of interest" description="Disordered" evidence="1">
    <location>
        <begin position="1"/>
        <end position="30"/>
    </location>
</feature>
<evidence type="ECO:0000313" key="3">
    <source>
        <dbReference type="Proteomes" id="UP000092154"/>
    </source>
</evidence>
<feature type="region of interest" description="Disordered" evidence="1">
    <location>
        <begin position="247"/>
        <end position="296"/>
    </location>
</feature>
<feature type="compositionally biased region" description="Basic residues" evidence="1">
    <location>
        <begin position="254"/>
        <end position="266"/>
    </location>
</feature>
<evidence type="ECO:0000256" key="1">
    <source>
        <dbReference type="SAM" id="MobiDB-lite"/>
    </source>
</evidence>
<sequence length="296" mass="32048">MTHISKEHTNTTGTVVTGDDVVLGDEGRGPGIDEVNVGGSELVVVGSVLVVDDDEDVDTDEVVVDDDEVGVGDEEVGVGDEEVVVGNEEVVVAEEDVVSGCEEVVFIGVEDVVLVPALVGDTEDAVVVSGTVTEDMDVREEVRLVVRVGEELVDGGELLVDDGELLVNDGELLVDDDTLLDTVVETYEDEVSEEDEDIDTEVSKVVGVGDDCNVVGGRVPGTDVEYDVKDIQECCRDFERGVREDEERMEEKRCKRTRLPRPKMHCRQPDTARGSAGKDVRKQKDLDQNFKEGLQG</sequence>
<proteinExistence type="predicted"/>